<evidence type="ECO:0000313" key="3">
    <source>
        <dbReference type="EMBL" id="MDT0415882.1"/>
    </source>
</evidence>
<evidence type="ECO:0000256" key="2">
    <source>
        <dbReference type="SAM" id="SignalP"/>
    </source>
</evidence>
<organism evidence="3 4">
    <name type="scientific">Streptomyces evansiae</name>
    <dbReference type="NCBI Taxonomy" id="3075535"/>
    <lineage>
        <taxon>Bacteria</taxon>
        <taxon>Bacillati</taxon>
        <taxon>Actinomycetota</taxon>
        <taxon>Actinomycetes</taxon>
        <taxon>Kitasatosporales</taxon>
        <taxon>Streptomycetaceae</taxon>
        <taxon>Streptomyces</taxon>
    </lineage>
</organism>
<evidence type="ECO:0008006" key="5">
    <source>
        <dbReference type="Google" id="ProtNLM"/>
    </source>
</evidence>
<proteinExistence type="predicted"/>
<dbReference type="AlphaFoldDB" id="A0ABD5E500"/>
<name>A0ABD5E500_9ACTN</name>
<gene>
    <name evidence="3" type="ORF">RM574_10310</name>
</gene>
<protein>
    <recommendedName>
        <fullName evidence="5">Lipoprotein</fullName>
    </recommendedName>
</protein>
<feature type="region of interest" description="Disordered" evidence="1">
    <location>
        <begin position="391"/>
        <end position="410"/>
    </location>
</feature>
<dbReference type="PROSITE" id="PS51257">
    <property type="entry name" value="PROKAR_LIPOPROTEIN"/>
    <property type="match status" value="1"/>
</dbReference>
<sequence>MRRVVRMAGSGLVLAGLLGGVSACGSPFGGEHAVFGKPLGKQLQAASRASQEGLTARFTSRLDYGGTGTKATDVVAGTLDWDQDVARAERTVHVPEPLAESDASAIGGREGRRDVRQTYAVRGHGSVYVAADGAKGRTWVRFTPAEREKRGLNGDSDLNRLNGAVLPYGGTLAEVLPHAKPGKEPAHLPGGGRRYTATVSAAHAADVLPAALARPLRQAEHLGHAKGFTVTVTTDGKGRVVRMTADLAAQLDELHTQGLLSDVTTLRSELRLSRYGRWQREDFPGAHRLVTSTETVRTARGLRPGQCADTQLLGLGSRALFPVDCADPHDLWKFPSGTYERTLGTLDGLDTLPLAACRAGLADAHPVNGAPDPKTLTVTRDGLRYAVMEKNGTDKNPDWRGTPPTKLPKNTELRVEGDASCLVTTAYEPLS</sequence>
<feature type="signal peptide" evidence="2">
    <location>
        <begin position="1"/>
        <end position="23"/>
    </location>
</feature>
<reference evidence="4" key="1">
    <citation type="submission" date="2023-07" db="EMBL/GenBank/DDBJ databases">
        <title>30 novel species of actinomycetes from the DSMZ collection.</title>
        <authorList>
            <person name="Nouioui I."/>
        </authorList>
    </citation>
    <scope>NUCLEOTIDE SEQUENCE [LARGE SCALE GENOMIC DNA]</scope>
    <source>
        <strain evidence="4">DSM 41982</strain>
    </source>
</reference>
<dbReference type="EMBL" id="JAVRER010000011">
    <property type="protein sequence ID" value="MDT0415882.1"/>
    <property type="molecule type" value="Genomic_DNA"/>
</dbReference>
<dbReference type="Proteomes" id="UP001183607">
    <property type="component" value="Unassembled WGS sequence"/>
</dbReference>
<comment type="caution">
    <text evidence="3">The sequence shown here is derived from an EMBL/GenBank/DDBJ whole genome shotgun (WGS) entry which is preliminary data.</text>
</comment>
<dbReference type="RefSeq" id="WP_311676933.1">
    <property type="nucleotide sequence ID" value="NZ_JAVRER010000011.1"/>
</dbReference>
<accession>A0ABD5E500</accession>
<evidence type="ECO:0000256" key="1">
    <source>
        <dbReference type="SAM" id="MobiDB-lite"/>
    </source>
</evidence>
<evidence type="ECO:0000313" key="4">
    <source>
        <dbReference type="Proteomes" id="UP001183607"/>
    </source>
</evidence>
<keyword evidence="2" id="KW-0732">Signal</keyword>
<feature type="chain" id="PRO_5044751111" description="Lipoprotein" evidence="2">
    <location>
        <begin position="24"/>
        <end position="431"/>
    </location>
</feature>